<protein>
    <recommendedName>
        <fullName evidence="5">O-antigen ligase-related domain-containing protein</fullName>
    </recommendedName>
</protein>
<keyword evidence="2" id="KW-0812">Transmembrane</keyword>
<evidence type="ECO:0000256" key="3">
    <source>
        <dbReference type="ARBA" id="ARBA00022989"/>
    </source>
</evidence>
<evidence type="ECO:0000256" key="4">
    <source>
        <dbReference type="ARBA" id="ARBA00023136"/>
    </source>
</evidence>
<reference evidence="6 7" key="1">
    <citation type="journal article" date="2017" name="BMC Genomics">
        <title>Genome sequencing of 39 Akkermansia muciniphila isolates reveals its population structure, genomic and functional diverisity, and global distribution in mammalian gut microbiotas.</title>
        <authorList>
            <person name="Guo X."/>
            <person name="Li S."/>
            <person name="Zhang J."/>
            <person name="Wu F."/>
            <person name="Li X."/>
            <person name="Wu D."/>
            <person name="Zhang M."/>
            <person name="Ou Z."/>
            <person name="Jie Z."/>
            <person name="Yan Q."/>
            <person name="Li P."/>
            <person name="Yi J."/>
            <person name="Peng Y."/>
        </authorList>
    </citation>
    <scope>NUCLEOTIDE SEQUENCE [LARGE SCALE GENOMIC DNA]</scope>
    <source>
        <strain evidence="6 7">GP43</strain>
    </source>
</reference>
<dbReference type="InterPro" id="IPR007016">
    <property type="entry name" value="O-antigen_ligase-rel_domated"/>
</dbReference>
<name>A0A2N8I5N5_9BACT</name>
<sequence>MNGNLFKIVLVSVVAILLAIIGGIMSADGDPLSIVLAVSPFILAALFLMKGKVWYLWILIPILFLPIPSLRDYAPLLAYGITLPCYLWNAMLRRSSLTWNSAPLLDAVVLVLFMHVGYIFLSHPFALGLDVLEDYYGGKGYILFLQALLAYLCLSSLKTTSHELGKVLQWAVFLTIVFTLILTARSLLSPDSAGADLAASAGSAGTLSENSRNSSFLRISILVMQLLIINYSVWQMIKRPWWGALLLLGTVGILLSGFRSAMAQVLFLFFTISLIYRRWFFCLLAPVLGVLLLLLLSSAGMLHSLPFGIQRTLSAVPFLDVSAQAKANAEDSINWRFEMWSWALDDREHFIQDKIFGDGFSRDISIVKANVYEEAYNLSKDQSAFAWNGQWHSGPISTIQTLGYIGISLYLILSVVGMTYAWIVSRIYRNHQYKLGILYVSAVYFTKPIFFFLIFGESITIAMDIISLAIIKVLYSCAKREGLYVSLHVRKEYMPLMIRKTQEKRQAAATASISG</sequence>
<dbReference type="Pfam" id="PF04932">
    <property type="entry name" value="Wzy_C"/>
    <property type="match status" value="1"/>
</dbReference>
<evidence type="ECO:0000313" key="7">
    <source>
        <dbReference type="Proteomes" id="UP000235914"/>
    </source>
</evidence>
<accession>A0A2N8I5N5</accession>
<dbReference type="GO" id="GO:0016020">
    <property type="term" value="C:membrane"/>
    <property type="evidence" value="ECO:0007669"/>
    <property type="project" value="UniProtKB-SubCell"/>
</dbReference>
<keyword evidence="4" id="KW-0472">Membrane</keyword>
<organism evidence="6 7">
    <name type="scientific">Akkermansia muciniphila</name>
    <dbReference type="NCBI Taxonomy" id="239935"/>
    <lineage>
        <taxon>Bacteria</taxon>
        <taxon>Pseudomonadati</taxon>
        <taxon>Verrucomicrobiota</taxon>
        <taxon>Verrucomicrobiia</taxon>
        <taxon>Verrucomicrobiales</taxon>
        <taxon>Akkermansiaceae</taxon>
        <taxon>Akkermansia</taxon>
    </lineage>
</organism>
<dbReference type="RefSeq" id="WP_046435909.1">
    <property type="nucleotide sequence ID" value="NZ_BAABSF010000009.1"/>
</dbReference>
<evidence type="ECO:0000313" key="6">
    <source>
        <dbReference type="EMBL" id="PNC57508.1"/>
    </source>
</evidence>
<evidence type="ECO:0000256" key="1">
    <source>
        <dbReference type="ARBA" id="ARBA00004141"/>
    </source>
</evidence>
<dbReference type="EMBL" id="PJKN01000001">
    <property type="protein sequence ID" value="PNC57508.1"/>
    <property type="molecule type" value="Genomic_DNA"/>
</dbReference>
<keyword evidence="3" id="KW-1133">Transmembrane helix</keyword>
<dbReference type="AlphaFoldDB" id="A0A2N8I5N5"/>
<proteinExistence type="predicted"/>
<evidence type="ECO:0000256" key="2">
    <source>
        <dbReference type="ARBA" id="ARBA00022692"/>
    </source>
</evidence>
<evidence type="ECO:0000259" key="5">
    <source>
        <dbReference type="Pfam" id="PF04932"/>
    </source>
</evidence>
<comment type="subcellular location">
    <subcellularLocation>
        <location evidence="1">Membrane</location>
        <topology evidence="1">Multi-pass membrane protein</topology>
    </subcellularLocation>
</comment>
<dbReference type="Proteomes" id="UP000235914">
    <property type="component" value="Unassembled WGS sequence"/>
</dbReference>
<gene>
    <name evidence="6" type="ORF">CXU09_00030</name>
</gene>
<comment type="caution">
    <text evidence="6">The sequence shown here is derived from an EMBL/GenBank/DDBJ whole genome shotgun (WGS) entry which is preliminary data.</text>
</comment>
<feature type="domain" description="O-antigen ligase-related" evidence="5">
    <location>
        <begin position="245"/>
        <end position="411"/>
    </location>
</feature>